<name>M7SIH0_EUTLA</name>
<dbReference type="Proteomes" id="UP000012174">
    <property type="component" value="Unassembled WGS sequence"/>
</dbReference>
<keyword evidence="1" id="KW-0040">ANK repeat</keyword>
<gene>
    <name evidence="2" type="ORF">UCREL1_6913</name>
</gene>
<evidence type="ECO:0000313" key="3">
    <source>
        <dbReference type="Proteomes" id="UP000012174"/>
    </source>
</evidence>
<reference evidence="3" key="1">
    <citation type="journal article" date="2013" name="Genome Announc.">
        <title>Draft genome sequence of the grapevine dieback fungus Eutypa lata UCR-EL1.</title>
        <authorList>
            <person name="Blanco-Ulate B."/>
            <person name="Rolshausen P.E."/>
            <person name="Cantu D."/>
        </authorList>
    </citation>
    <scope>NUCLEOTIDE SEQUENCE [LARGE SCALE GENOMIC DNA]</scope>
    <source>
        <strain evidence="3">UCR-EL1</strain>
    </source>
</reference>
<dbReference type="OrthoDB" id="10268090at2759"/>
<dbReference type="PROSITE" id="PS50297">
    <property type="entry name" value="ANK_REP_REGION"/>
    <property type="match status" value="3"/>
</dbReference>
<keyword evidence="3" id="KW-1185">Reference proteome</keyword>
<sequence>MMKLNCDIYWNMATACMTDPVEVLALASTCKDLWALLEKEVYITDVLDVKTRSNGLFNNRSDSQAQFPSESDIERLEQLQEDHPRGGLHVLARNGPISSMRKAIAAARRFWPGYLNLLDTFGDAPIHLAARHGQLEIVKLLLSLPDEEGIGECAARAASENGPRRGDFYGLLDSHDMFSTDALGFAILAGHVDVAEFLLAQPCCSDEFEHATAKGWNDDGGLAIMSPLHLAALAGMPSVVAMLLAKGQDPNGRERYFHRCSPLHMAATRDGTRDAVKVLLNHGANLSQLDDEGRTVVQWAEAFGVEGLPGWLRSLDAPRTESLRSSFISR</sequence>
<dbReference type="PANTHER" id="PTHR24133:SF40">
    <property type="entry name" value="ANKYRIN REPEAT DOMAIN 44"/>
    <property type="match status" value="1"/>
</dbReference>
<dbReference type="InterPro" id="IPR036770">
    <property type="entry name" value="Ankyrin_rpt-contain_sf"/>
</dbReference>
<organism evidence="2 3">
    <name type="scientific">Eutypa lata (strain UCR-EL1)</name>
    <name type="common">Grapevine dieback disease fungus</name>
    <name type="synonym">Eutypa armeniacae</name>
    <dbReference type="NCBI Taxonomy" id="1287681"/>
    <lineage>
        <taxon>Eukaryota</taxon>
        <taxon>Fungi</taxon>
        <taxon>Dikarya</taxon>
        <taxon>Ascomycota</taxon>
        <taxon>Pezizomycotina</taxon>
        <taxon>Sordariomycetes</taxon>
        <taxon>Xylariomycetidae</taxon>
        <taxon>Xylariales</taxon>
        <taxon>Diatrypaceae</taxon>
        <taxon>Eutypa</taxon>
    </lineage>
</organism>
<feature type="repeat" description="ANK" evidence="1">
    <location>
        <begin position="226"/>
        <end position="255"/>
    </location>
</feature>
<dbReference type="PANTHER" id="PTHR24133">
    <property type="entry name" value="ANKYRIN DOMAIN-CONTAINING"/>
    <property type="match status" value="1"/>
</dbReference>
<protein>
    <submittedName>
        <fullName evidence="2">Putative nacht and ankyrin domain protein</fullName>
    </submittedName>
</protein>
<dbReference type="Pfam" id="PF12796">
    <property type="entry name" value="Ank_2"/>
    <property type="match status" value="2"/>
</dbReference>
<dbReference type="KEGG" id="ela:UCREL1_6913"/>
<feature type="repeat" description="ANK" evidence="1">
    <location>
        <begin position="121"/>
        <end position="143"/>
    </location>
</feature>
<dbReference type="PROSITE" id="PS50088">
    <property type="entry name" value="ANK_REPEAT"/>
    <property type="match status" value="3"/>
</dbReference>
<feature type="repeat" description="ANK" evidence="1">
    <location>
        <begin position="258"/>
        <end position="291"/>
    </location>
</feature>
<dbReference type="Gene3D" id="1.25.40.20">
    <property type="entry name" value="Ankyrin repeat-containing domain"/>
    <property type="match status" value="2"/>
</dbReference>
<proteinExistence type="predicted"/>
<dbReference type="PRINTS" id="PR01415">
    <property type="entry name" value="ANKYRIN"/>
</dbReference>
<dbReference type="EMBL" id="KB706704">
    <property type="protein sequence ID" value="EMR66104.1"/>
    <property type="molecule type" value="Genomic_DNA"/>
</dbReference>
<dbReference type="SUPFAM" id="SSF48403">
    <property type="entry name" value="Ankyrin repeat"/>
    <property type="match status" value="1"/>
</dbReference>
<evidence type="ECO:0000256" key="1">
    <source>
        <dbReference type="PROSITE-ProRule" id="PRU00023"/>
    </source>
</evidence>
<dbReference type="OMA" id="ITADWER"/>
<accession>M7SIH0</accession>
<dbReference type="InterPro" id="IPR002110">
    <property type="entry name" value="Ankyrin_rpt"/>
</dbReference>
<evidence type="ECO:0000313" key="2">
    <source>
        <dbReference type="EMBL" id="EMR66104.1"/>
    </source>
</evidence>
<dbReference type="InterPro" id="IPR052391">
    <property type="entry name" value="E3_Ligase-Neurotoxin"/>
</dbReference>
<dbReference type="HOGENOM" id="CLU_842064_0_0_1"/>
<dbReference type="eggNOG" id="KOG0504">
    <property type="taxonomic scope" value="Eukaryota"/>
</dbReference>
<dbReference type="AlphaFoldDB" id="M7SIH0"/>
<dbReference type="SMART" id="SM00248">
    <property type="entry name" value="ANK"/>
    <property type="match status" value="4"/>
</dbReference>